<dbReference type="Proteomes" id="UP000705867">
    <property type="component" value="Unassembled WGS sequence"/>
</dbReference>
<dbReference type="PANTHER" id="PTHR35901">
    <property type="entry name" value="RIBONUCLEASE VAPC3"/>
    <property type="match status" value="1"/>
</dbReference>
<proteinExistence type="predicted"/>
<dbReference type="SUPFAM" id="SSF88723">
    <property type="entry name" value="PIN domain-like"/>
    <property type="match status" value="1"/>
</dbReference>
<dbReference type="PANTHER" id="PTHR35901:SF1">
    <property type="entry name" value="EXONUCLEASE VAPC9"/>
    <property type="match status" value="1"/>
</dbReference>
<dbReference type="EMBL" id="JAIOIV010000130">
    <property type="protein sequence ID" value="MBZ0157890.1"/>
    <property type="molecule type" value="Genomic_DNA"/>
</dbReference>
<evidence type="ECO:0000313" key="2">
    <source>
        <dbReference type="EMBL" id="MBZ0157890.1"/>
    </source>
</evidence>
<protein>
    <submittedName>
        <fullName evidence="2">Type II toxin-antitoxin system VapC family toxin</fullName>
    </submittedName>
</protein>
<dbReference type="InterPro" id="IPR029060">
    <property type="entry name" value="PIN-like_dom_sf"/>
</dbReference>
<dbReference type="Pfam" id="PF01850">
    <property type="entry name" value="PIN"/>
    <property type="match status" value="1"/>
</dbReference>
<reference evidence="2" key="1">
    <citation type="journal article" date="2021" name="bioRxiv">
        <title>Unraveling nitrogen, sulfur and carbon metabolic pathways and microbial community transcriptional responses to substrate deprivation and toxicity stresses in a bioreactor mimicking anoxic brackish coastal sediment conditions.</title>
        <authorList>
            <person name="Martins P.D."/>
            <person name="Echeveste M.J."/>
            <person name="Arshad A."/>
            <person name="Kurth J."/>
            <person name="Ouboter H."/>
            <person name="Jetten M.S.M."/>
            <person name="Welte C.U."/>
        </authorList>
    </citation>
    <scope>NUCLEOTIDE SEQUENCE</scope>
    <source>
        <strain evidence="2">MAG_39</strain>
    </source>
</reference>
<reference evidence="2" key="2">
    <citation type="submission" date="2021-08" db="EMBL/GenBank/DDBJ databases">
        <authorList>
            <person name="Dalcin Martins P."/>
        </authorList>
    </citation>
    <scope>NUCLEOTIDE SEQUENCE</scope>
    <source>
        <strain evidence="2">MAG_39</strain>
    </source>
</reference>
<evidence type="ECO:0000313" key="3">
    <source>
        <dbReference type="Proteomes" id="UP000705867"/>
    </source>
</evidence>
<gene>
    <name evidence="2" type="ORF">K8I29_16965</name>
</gene>
<accession>A0A953M2R5</accession>
<dbReference type="AlphaFoldDB" id="A0A953M2R5"/>
<dbReference type="InterPro" id="IPR051619">
    <property type="entry name" value="TypeII_TA_RNase_PINc/VapC"/>
</dbReference>
<feature type="domain" description="PIN" evidence="1">
    <location>
        <begin position="3"/>
        <end position="109"/>
    </location>
</feature>
<dbReference type="Gene3D" id="3.40.50.1010">
    <property type="entry name" value="5'-nuclease"/>
    <property type="match status" value="1"/>
</dbReference>
<dbReference type="CDD" id="cd09874">
    <property type="entry name" value="PIN_MT3492-like"/>
    <property type="match status" value="1"/>
</dbReference>
<evidence type="ECO:0000259" key="1">
    <source>
        <dbReference type="Pfam" id="PF01850"/>
    </source>
</evidence>
<dbReference type="InterPro" id="IPR002716">
    <property type="entry name" value="PIN_dom"/>
</dbReference>
<comment type="caution">
    <text evidence="2">The sequence shown here is derived from an EMBL/GenBank/DDBJ whole genome shotgun (WGS) entry which is preliminary data.</text>
</comment>
<organism evidence="2 3">
    <name type="scientific">Candidatus Nitrobium versatile</name>
    <dbReference type="NCBI Taxonomy" id="2884831"/>
    <lineage>
        <taxon>Bacteria</taxon>
        <taxon>Pseudomonadati</taxon>
        <taxon>Nitrospirota</taxon>
        <taxon>Nitrospiria</taxon>
        <taxon>Nitrospirales</taxon>
        <taxon>Nitrospiraceae</taxon>
        <taxon>Candidatus Nitrobium</taxon>
    </lineage>
</organism>
<sequence length="145" mass="15626">MIVYMDASALVKRYVAEAGSGEVDTLIAEASVVGTAVISHAEAASALAKAVRMRLLSREEAASALQVFNAEWESLVRLQLTEVLLSRAATLAWDHGLRGYDAVHLAAALFWQEMLGDPISLATYDRQLWEAAQATGLSAWPEALP</sequence>
<name>A0A953M2R5_9BACT</name>